<organism evidence="2">
    <name type="scientific">Bradyrhizobium sp. LLZ17</name>
    <dbReference type="NCBI Taxonomy" id="3239388"/>
    <lineage>
        <taxon>Bacteria</taxon>
        <taxon>Pseudomonadati</taxon>
        <taxon>Pseudomonadota</taxon>
        <taxon>Alphaproteobacteria</taxon>
        <taxon>Hyphomicrobiales</taxon>
        <taxon>Nitrobacteraceae</taxon>
        <taxon>Bradyrhizobium</taxon>
    </lineage>
</organism>
<evidence type="ECO:0000313" key="2">
    <source>
        <dbReference type="EMBL" id="XDV56527.1"/>
    </source>
</evidence>
<feature type="compositionally biased region" description="Acidic residues" evidence="1">
    <location>
        <begin position="75"/>
        <end position="86"/>
    </location>
</feature>
<reference evidence="2" key="1">
    <citation type="submission" date="2024-08" db="EMBL/GenBank/DDBJ databases">
        <authorList>
            <person name="Chaddad Z."/>
            <person name="Lamrabet M."/>
            <person name="Bouhnik O."/>
            <person name="Alami S."/>
            <person name="Wipf D."/>
            <person name="Courty P.E."/>
            <person name="Missbah El Idrissi M."/>
        </authorList>
    </citation>
    <scope>NUCLEOTIDE SEQUENCE</scope>
    <source>
        <strain evidence="2">LLZ17</strain>
    </source>
</reference>
<evidence type="ECO:0000256" key="1">
    <source>
        <dbReference type="SAM" id="MobiDB-lite"/>
    </source>
</evidence>
<gene>
    <name evidence="2" type="ORF">AB8Z38_28355</name>
</gene>
<dbReference type="EMBL" id="CP165734">
    <property type="protein sequence ID" value="XDV56527.1"/>
    <property type="molecule type" value="Genomic_DNA"/>
</dbReference>
<feature type="compositionally biased region" description="Low complexity" evidence="1">
    <location>
        <begin position="87"/>
        <end position="96"/>
    </location>
</feature>
<dbReference type="AlphaFoldDB" id="A0AB39XJK7"/>
<dbReference type="RefSeq" id="WP_369720969.1">
    <property type="nucleotide sequence ID" value="NZ_CP165734.1"/>
</dbReference>
<name>A0AB39XJK7_9BRAD</name>
<sequence>MKRLQHYSLSFAEYAGYSVPELIAIAYVSRFDFQEHEQEFAEKVHRWAATHLKRRQICFLASLCRRSDDIEYDPLPDYEPVEEPEAVGEAPLSSAA</sequence>
<accession>A0AB39XJK7</accession>
<protein>
    <submittedName>
        <fullName evidence="2">Uncharacterized protein</fullName>
    </submittedName>
</protein>
<proteinExistence type="predicted"/>
<feature type="region of interest" description="Disordered" evidence="1">
    <location>
        <begin position="75"/>
        <end position="96"/>
    </location>
</feature>